<evidence type="ECO:0000313" key="2">
    <source>
        <dbReference type="EMBL" id="SMP62297.1"/>
    </source>
</evidence>
<accession>A0ABY1Q800</accession>
<dbReference type="Proteomes" id="UP001158067">
    <property type="component" value="Unassembled WGS sequence"/>
</dbReference>
<feature type="transmembrane region" description="Helical" evidence="1">
    <location>
        <begin position="68"/>
        <end position="89"/>
    </location>
</feature>
<feature type="transmembrane region" description="Helical" evidence="1">
    <location>
        <begin position="283"/>
        <end position="305"/>
    </location>
</feature>
<dbReference type="RefSeq" id="WP_283433346.1">
    <property type="nucleotide sequence ID" value="NZ_FXUG01000007.1"/>
</dbReference>
<evidence type="ECO:0000256" key="1">
    <source>
        <dbReference type="SAM" id="Phobius"/>
    </source>
</evidence>
<comment type="caution">
    <text evidence="2">The sequence shown here is derived from an EMBL/GenBank/DDBJ whole genome shotgun (WGS) entry which is preliminary data.</text>
</comment>
<evidence type="ECO:0000313" key="3">
    <source>
        <dbReference type="Proteomes" id="UP001158067"/>
    </source>
</evidence>
<feature type="transmembrane region" description="Helical" evidence="1">
    <location>
        <begin position="109"/>
        <end position="129"/>
    </location>
</feature>
<keyword evidence="1" id="KW-0812">Transmembrane</keyword>
<protein>
    <submittedName>
        <fullName evidence="2">Uncharacterized protein</fullName>
    </submittedName>
</protein>
<sequence length="312" mass="35092">MSSVVDRRQNTPAKKASALSNLATHWRQRITGGGRRYSFRRRRLVASMCVLLALTATSAIAMQIDTALLHRGVMTGWTLMGCLVLLMLIGVRRRIPILPLGTMSTWTQVHIYTGLFALGMFVLHVPAILSGRLIPSGYFEATLAILFWAVSGSGIYGLIASRRLPIQLTNVGEQIRFDQIAWRRQQIAESAQAELETLTSPASIRVLGEFDALYLKRYLTRSPSWWYMLMPTSSRRRRMMAGLQELNRYLDDEGQSTTGKLSGLVRMRDDLDYQYALQFRLRAWVIGHATASVALIVMALAHGLLAMRFVES</sequence>
<feature type="transmembrane region" description="Helical" evidence="1">
    <location>
        <begin position="44"/>
        <end position="62"/>
    </location>
</feature>
<organism evidence="2 3">
    <name type="scientific">Neorhodopirellula lusitana</name>
    <dbReference type="NCBI Taxonomy" id="445327"/>
    <lineage>
        <taxon>Bacteria</taxon>
        <taxon>Pseudomonadati</taxon>
        <taxon>Planctomycetota</taxon>
        <taxon>Planctomycetia</taxon>
        <taxon>Pirellulales</taxon>
        <taxon>Pirellulaceae</taxon>
        <taxon>Neorhodopirellula</taxon>
    </lineage>
</organism>
<reference evidence="2 3" key="1">
    <citation type="submission" date="2017-05" db="EMBL/GenBank/DDBJ databases">
        <authorList>
            <person name="Varghese N."/>
            <person name="Submissions S."/>
        </authorList>
    </citation>
    <scope>NUCLEOTIDE SEQUENCE [LARGE SCALE GENOMIC DNA]</scope>
    <source>
        <strain evidence="2 3">DSM 25457</strain>
    </source>
</reference>
<gene>
    <name evidence="2" type="ORF">SAMN06265222_107287</name>
</gene>
<dbReference type="EMBL" id="FXUG01000007">
    <property type="protein sequence ID" value="SMP62297.1"/>
    <property type="molecule type" value="Genomic_DNA"/>
</dbReference>
<keyword evidence="1" id="KW-1133">Transmembrane helix</keyword>
<proteinExistence type="predicted"/>
<keyword evidence="3" id="KW-1185">Reference proteome</keyword>
<keyword evidence="1" id="KW-0472">Membrane</keyword>
<name>A0ABY1Q800_9BACT</name>
<feature type="transmembrane region" description="Helical" evidence="1">
    <location>
        <begin position="141"/>
        <end position="159"/>
    </location>
</feature>